<proteinExistence type="predicted"/>
<accession>A0A9D4F722</accession>
<dbReference type="AlphaFoldDB" id="A0A9D4F722"/>
<reference evidence="1" key="2">
    <citation type="submission" date="2020-11" db="EMBL/GenBank/DDBJ databases">
        <authorList>
            <person name="McCartney M.A."/>
            <person name="Auch B."/>
            <person name="Kono T."/>
            <person name="Mallez S."/>
            <person name="Becker A."/>
            <person name="Gohl D.M."/>
            <person name="Silverstein K.A.T."/>
            <person name="Koren S."/>
            <person name="Bechman K.B."/>
            <person name="Herman A."/>
            <person name="Abrahante J.E."/>
            <person name="Garbe J."/>
        </authorList>
    </citation>
    <scope>NUCLEOTIDE SEQUENCE</scope>
    <source>
        <strain evidence="1">Duluth1</strain>
        <tissue evidence="1">Whole animal</tissue>
    </source>
</reference>
<gene>
    <name evidence="1" type="ORF">DPMN_145608</name>
</gene>
<dbReference type="EMBL" id="JAIWYP010000007">
    <property type="protein sequence ID" value="KAH3792118.1"/>
    <property type="molecule type" value="Genomic_DNA"/>
</dbReference>
<name>A0A9D4F722_DREPO</name>
<evidence type="ECO:0000313" key="2">
    <source>
        <dbReference type="Proteomes" id="UP000828390"/>
    </source>
</evidence>
<comment type="caution">
    <text evidence="1">The sequence shown here is derived from an EMBL/GenBank/DDBJ whole genome shotgun (WGS) entry which is preliminary data.</text>
</comment>
<sequence>MVIVFRAVYASQNLVRAALGASVPEEDLFGTMKAMGLNRGVFKKCAFNMFYKQ</sequence>
<dbReference type="Proteomes" id="UP000828390">
    <property type="component" value="Unassembled WGS sequence"/>
</dbReference>
<organism evidence="1 2">
    <name type="scientific">Dreissena polymorpha</name>
    <name type="common">Zebra mussel</name>
    <name type="synonym">Mytilus polymorpha</name>
    <dbReference type="NCBI Taxonomy" id="45954"/>
    <lineage>
        <taxon>Eukaryota</taxon>
        <taxon>Metazoa</taxon>
        <taxon>Spiralia</taxon>
        <taxon>Lophotrochozoa</taxon>
        <taxon>Mollusca</taxon>
        <taxon>Bivalvia</taxon>
        <taxon>Autobranchia</taxon>
        <taxon>Heteroconchia</taxon>
        <taxon>Euheterodonta</taxon>
        <taxon>Imparidentia</taxon>
        <taxon>Neoheterodontei</taxon>
        <taxon>Myida</taxon>
        <taxon>Dreissenoidea</taxon>
        <taxon>Dreissenidae</taxon>
        <taxon>Dreissena</taxon>
    </lineage>
</organism>
<evidence type="ECO:0000313" key="1">
    <source>
        <dbReference type="EMBL" id="KAH3792118.1"/>
    </source>
</evidence>
<protein>
    <submittedName>
        <fullName evidence="1">Uncharacterized protein</fullName>
    </submittedName>
</protein>
<keyword evidence="2" id="KW-1185">Reference proteome</keyword>
<reference evidence="1" key="1">
    <citation type="journal article" date="2019" name="bioRxiv">
        <title>The Genome of the Zebra Mussel, Dreissena polymorpha: A Resource for Invasive Species Research.</title>
        <authorList>
            <person name="McCartney M.A."/>
            <person name="Auch B."/>
            <person name="Kono T."/>
            <person name="Mallez S."/>
            <person name="Zhang Y."/>
            <person name="Obille A."/>
            <person name="Becker A."/>
            <person name="Abrahante J.E."/>
            <person name="Garbe J."/>
            <person name="Badalamenti J.P."/>
            <person name="Herman A."/>
            <person name="Mangelson H."/>
            <person name="Liachko I."/>
            <person name="Sullivan S."/>
            <person name="Sone E.D."/>
            <person name="Koren S."/>
            <person name="Silverstein K.A.T."/>
            <person name="Beckman K.B."/>
            <person name="Gohl D.M."/>
        </authorList>
    </citation>
    <scope>NUCLEOTIDE SEQUENCE</scope>
    <source>
        <strain evidence="1">Duluth1</strain>
        <tissue evidence="1">Whole animal</tissue>
    </source>
</reference>